<name>A0ABP0R7K7_9DINO</name>
<dbReference type="InterPro" id="IPR057537">
    <property type="entry name" value="C2_C2CD3_N"/>
</dbReference>
<dbReference type="Pfam" id="PF25339">
    <property type="entry name" value="C2_C2CD3_N"/>
    <property type="match status" value="1"/>
</dbReference>
<proteinExistence type="predicted"/>
<accession>A0ABP0R7K7</accession>
<keyword evidence="3" id="KW-1185">Reference proteome</keyword>
<reference evidence="2 3" key="1">
    <citation type="submission" date="2024-02" db="EMBL/GenBank/DDBJ databases">
        <authorList>
            <person name="Chen Y."/>
            <person name="Shah S."/>
            <person name="Dougan E. K."/>
            <person name="Thang M."/>
            <person name="Chan C."/>
        </authorList>
    </citation>
    <scope>NUCLEOTIDE SEQUENCE [LARGE SCALE GENOMIC DNA]</scope>
</reference>
<dbReference type="Proteomes" id="UP001642484">
    <property type="component" value="Unassembled WGS sequence"/>
</dbReference>
<gene>
    <name evidence="2" type="ORF">CCMP2556_LOCUS45733</name>
</gene>
<sequence length="1132" mass="122572">MRRPSLCGPSLPPHVPGHVQGWLLAELDLETEGTGSILGALEWWGEENPVLLQVRGSQWNEAPRSAEFPIRASPKRFMTYLKDMQFLRVHLYCAYGGMDQASKHVGLCEVSLLPFLRGPDTDYKLHLDGHFPVVKSSSDHITVGQLRLRLDTEWAEHAELRPKQDALSSFEAHEWKAKLEESKASVPPPTDEAAVLQAAVPLTDEARGRHLQVHLCGVRFKASAMKERSITITYRLDLNQEVSVNAELEDGDEACALLGSVKTSSTPIWPDGSGGEPALKSLHFHFWQSSRLVGLSTAKLPSTLSLEADRARRSLLLTADLDVTSLTSGDVLGLLKLALYVVPPGALTSPAQLTSLPAPLATPDSAAPQDATQVSQIHLSELEGSTAARPAWPGWPASSPKPTDTSADLVLVASAVSFEDVMARCPGFNSLEEIPKAFDFDHFCEGLLGAVDGLTAQQAARLAAEAKCGQSTVSLDLWKGVLRETFSRIEAAMNLLQEVIGGDGLGWLVEQLASFGHTSLQNTQLVALVAQKRRAAIPWQLMEECLKLLDPSGQGIAARPVAKLLSKRAEAYWLARHEQVHRARAADPVHQASGSPGEASFVAPESPAARQLISALLCLIRSGELDINEVAQQLDAAAIRVSERKPALWCSPLPEPVAVANILEGDAEGTLKALEVWQSLHLPTSVSAAVMALRSLTKASSSASPSSSGTLPRLRASESIRRMAQNQVPTAGPRSEDLFRALLSIAMGPEQLRSRLRSACGTVGSNRVHLDQFADTLQKAGVIMASADLLEVGRLWAPEGLLEIDALHADHYIWLAQRTPQLDRLGLLQAVPVDLTSMNQLSRLDLPPYVLFACLDVQHQGCLSEEALRKLEEWPSPVAHLVSGANMLYDPAGHGVVTYANFRRLCNYLDRLRPRGRADVLEMRTLVREAVVQLSGYTDGTNSFSREKGVDGLADMFGLMRLLQHVGLRQDLAELLAGAFLAVREPHSSSSSYRAFFVTMFHGQMLLQRHVEDLLKACFAASLELETILEDLMPRGSTSGALGWDTLLAALVAGGVDVSKIDTEEIVCALDPSGQGLVPVADLLATAKAFNGRHVAVLQNLAHRAHSSDGHGHGFMHLISLHKAKGNHGNFT</sequence>
<evidence type="ECO:0000259" key="1">
    <source>
        <dbReference type="Pfam" id="PF25339"/>
    </source>
</evidence>
<evidence type="ECO:0000313" key="2">
    <source>
        <dbReference type="EMBL" id="CAK9096169.1"/>
    </source>
</evidence>
<comment type="caution">
    <text evidence="2">The sequence shown here is derived from an EMBL/GenBank/DDBJ whole genome shotgun (WGS) entry which is preliminary data.</text>
</comment>
<evidence type="ECO:0000313" key="3">
    <source>
        <dbReference type="Proteomes" id="UP001642484"/>
    </source>
</evidence>
<organism evidence="2 3">
    <name type="scientific">Durusdinium trenchii</name>
    <dbReference type="NCBI Taxonomy" id="1381693"/>
    <lineage>
        <taxon>Eukaryota</taxon>
        <taxon>Sar</taxon>
        <taxon>Alveolata</taxon>
        <taxon>Dinophyceae</taxon>
        <taxon>Suessiales</taxon>
        <taxon>Symbiodiniaceae</taxon>
        <taxon>Durusdinium</taxon>
    </lineage>
</organism>
<protein>
    <recommendedName>
        <fullName evidence="1">C2CD3 N-terminal C2 domain-containing protein</fullName>
    </recommendedName>
</protein>
<feature type="domain" description="C2CD3 N-terminal C2" evidence="1">
    <location>
        <begin position="9"/>
        <end position="154"/>
    </location>
</feature>
<dbReference type="EMBL" id="CAXAMN010025583">
    <property type="protein sequence ID" value="CAK9096169.1"/>
    <property type="molecule type" value="Genomic_DNA"/>
</dbReference>